<evidence type="ECO:0000256" key="1">
    <source>
        <dbReference type="SAM" id="SignalP"/>
    </source>
</evidence>
<evidence type="ECO:0000313" key="3">
    <source>
        <dbReference type="Proteomes" id="UP000053784"/>
    </source>
</evidence>
<keyword evidence="3" id="KW-1185">Reference proteome</keyword>
<proteinExistence type="predicted"/>
<reference evidence="2 3" key="1">
    <citation type="submission" date="2014-03" db="EMBL/GenBank/DDBJ databases">
        <title>Selection and divergence in the genomes of co-occurring obligate luminous symbionts with specific hosts.</title>
        <authorList>
            <person name="Hendry T.A."/>
            <person name="de Wet J.R."/>
            <person name="Dunlap P.V."/>
        </authorList>
    </citation>
    <scope>NUCLEOTIDE SEQUENCE [LARGE SCALE GENOMIC DNA]</scope>
    <source>
        <strain evidence="2 3">Ppalp.1</strain>
    </source>
</reference>
<dbReference type="Proteomes" id="UP000053784">
    <property type="component" value="Unassembled WGS sequence"/>
</dbReference>
<dbReference type="eggNOG" id="ENOG5031T2K">
    <property type="taxonomic scope" value="Bacteria"/>
</dbReference>
<protein>
    <recommendedName>
        <fullName evidence="4">Outer membrane protein beta-barrel domain-containing protein</fullName>
    </recommendedName>
</protein>
<feature type="chain" id="PRO_5001773122" description="Outer membrane protein beta-barrel domain-containing protein" evidence="1">
    <location>
        <begin position="28"/>
        <end position="188"/>
    </location>
</feature>
<dbReference type="EMBL" id="JGVK01000003">
    <property type="protein sequence ID" value="KEY91641.1"/>
    <property type="molecule type" value="Genomic_DNA"/>
</dbReference>
<evidence type="ECO:0008006" key="4">
    <source>
        <dbReference type="Google" id="ProtNLM"/>
    </source>
</evidence>
<comment type="caution">
    <text evidence="2">The sequence shown here is derived from an EMBL/GenBank/DDBJ whole genome shotgun (WGS) entry which is preliminary data.</text>
</comment>
<evidence type="ECO:0000313" key="2">
    <source>
        <dbReference type="EMBL" id="KEY91641.1"/>
    </source>
</evidence>
<keyword evidence="1" id="KW-0732">Signal</keyword>
<dbReference type="AlphaFoldDB" id="A0A084CPB2"/>
<dbReference type="STRING" id="1179155.CF67_11016"/>
<name>A0A084CPB2_9GAMM</name>
<feature type="signal peptide" evidence="1">
    <location>
        <begin position="1"/>
        <end position="27"/>
    </location>
</feature>
<accession>A0A084CPB2</accession>
<sequence length="188" mass="20954">MNNRFIVTIRKITITALLLLISSQAFTKIDPDNPAIMSNFGYDYIETRVNASPITFGAAISESIHPNAHAVARIDSDFESDYDAVLGLGFHAPVNNWADLMGEMLFHIQDKGENTNTGMELNLGVRQWLGPQLEVGMIAGYISIENDNHWLGSAYARFHSTELFSLGIAARINNAYNDQLMLTTRFKL</sequence>
<organism evidence="2 3">
    <name type="scientific">Candidatus Photodesmus blepharonis</name>
    <dbReference type="NCBI Taxonomy" id="1179155"/>
    <lineage>
        <taxon>Bacteria</taxon>
        <taxon>Pseudomonadati</taxon>
        <taxon>Pseudomonadota</taxon>
        <taxon>Gammaproteobacteria</taxon>
        <taxon>Vibrionales</taxon>
        <taxon>Vibrionaceae</taxon>
        <taxon>Candidatus Photodesmus</taxon>
    </lineage>
</organism>
<gene>
    <name evidence="2" type="ORF">CF67_11016</name>
</gene>